<feature type="non-terminal residue" evidence="1">
    <location>
        <position position="1"/>
    </location>
</feature>
<protein>
    <submittedName>
        <fullName evidence="1">34130_t:CDS:1</fullName>
    </submittedName>
</protein>
<accession>A0ABN7XD77</accession>
<sequence>LQTQKYDFYSIYIVIVHDSTRFYCTICTRSSKGFKNHAGLQRHETSKYSIYNLLPNHIQQIPELELCHLKDTIIKELQKKFKNHYYAVEKQVFSLHCSKNTFVGLF</sequence>
<organism evidence="1 2">
    <name type="scientific">Gigaspora margarita</name>
    <dbReference type="NCBI Taxonomy" id="4874"/>
    <lineage>
        <taxon>Eukaryota</taxon>
        <taxon>Fungi</taxon>
        <taxon>Fungi incertae sedis</taxon>
        <taxon>Mucoromycota</taxon>
        <taxon>Glomeromycotina</taxon>
        <taxon>Glomeromycetes</taxon>
        <taxon>Diversisporales</taxon>
        <taxon>Gigasporaceae</taxon>
        <taxon>Gigaspora</taxon>
    </lineage>
</organism>
<name>A0ABN7XD77_GIGMA</name>
<gene>
    <name evidence="1" type="ORF">GMARGA_LOCUS40790</name>
</gene>
<evidence type="ECO:0000313" key="1">
    <source>
        <dbReference type="EMBL" id="CAG8851533.1"/>
    </source>
</evidence>
<keyword evidence="2" id="KW-1185">Reference proteome</keyword>
<reference evidence="1 2" key="1">
    <citation type="submission" date="2021-06" db="EMBL/GenBank/DDBJ databases">
        <authorList>
            <person name="Kallberg Y."/>
            <person name="Tangrot J."/>
            <person name="Rosling A."/>
        </authorList>
    </citation>
    <scope>NUCLEOTIDE SEQUENCE [LARGE SCALE GENOMIC DNA]</scope>
    <source>
        <strain evidence="1 2">120-4 pot B 10/14</strain>
    </source>
</reference>
<evidence type="ECO:0000313" key="2">
    <source>
        <dbReference type="Proteomes" id="UP000789901"/>
    </source>
</evidence>
<proteinExistence type="predicted"/>
<dbReference type="Proteomes" id="UP000789901">
    <property type="component" value="Unassembled WGS sequence"/>
</dbReference>
<dbReference type="EMBL" id="CAJVQB010106605">
    <property type="protein sequence ID" value="CAG8851533.1"/>
    <property type="molecule type" value="Genomic_DNA"/>
</dbReference>
<feature type="non-terminal residue" evidence="1">
    <location>
        <position position="106"/>
    </location>
</feature>
<comment type="caution">
    <text evidence="1">The sequence shown here is derived from an EMBL/GenBank/DDBJ whole genome shotgun (WGS) entry which is preliminary data.</text>
</comment>